<name>A0A2N0NHJ1_9GLOM</name>
<dbReference type="Proteomes" id="UP000232722">
    <property type="component" value="Unassembled WGS sequence"/>
</dbReference>
<reference evidence="1 2" key="2">
    <citation type="submission" date="2017-09" db="EMBL/GenBank/DDBJ databases">
        <title>Extensive intraspecific genome diversity in a model arbuscular mycorrhizal fungus.</title>
        <authorList>
            <person name="Chen E.C."/>
            <person name="Morin E."/>
            <person name="Beaudet D."/>
            <person name="Noel J."/>
            <person name="Ndikumana S."/>
            <person name="Charron P."/>
            <person name="St-Onge C."/>
            <person name="Giorgi J."/>
            <person name="Grigoriev I.V."/>
            <person name="Roux C."/>
            <person name="Martin F.M."/>
            <person name="Corradi N."/>
        </authorList>
    </citation>
    <scope>NUCLEOTIDE SEQUENCE [LARGE SCALE GENOMIC DNA]</scope>
    <source>
        <strain evidence="1 2">A5</strain>
    </source>
</reference>
<evidence type="ECO:0000313" key="2">
    <source>
        <dbReference type="Proteomes" id="UP000232722"/>
    </source>
</evidence>
<organism evidence="1 2">
    <name type="scientific">Rhizophagus irregularis</name>
    <dbReference type="NCBI Taxonomy" id="588596"/>
    <lineage>
        <taxon>Eukaryota</taxon>
        <taxon>Fungi</taxon>
        <taxon>Fungi incertae sedis</taxon>
        <taxon>Mucoromycota</taxon>
        <taxon>Glomeromycotina</taxon>
        <taxon>Glomeromycetes</taxon>
        <taxon>Glomerales</taxon>
        <taxon>Glomeraceae</taxon>
        <taxon>Rhizophagus</taxon>
    </lineage>
</organism>
<proteinExistence type="predicted"/>
<accession>A0A2N0NHJ1</accession>
<evidence type="ECO:0000313" key="1">
    <source>
        <dbReference type="EMBL" id="PKB94049.1"/>
    </source>
</evidence>
<feature type="non-terminal residue" evidence="1">
    <location>
        <position position="1"/>
    </location>
</feature>
<dbReference type="VEuPathDB" id="FungiDB:RhiirFUN_016169"/>
<dbReference type="EMBL" id="LLXJ01006739">
    <property type="protein sequence ID" value="PKB94049.1"/>
    <property type="molecule type" value="Genomic_DNA"/>
</dbReference>
<dbReference type="AlphaFoldDB" id="A0A2N0NHJ1"/>
<comment type="caution">
    <text evidence="1">The sequence shown here is derived from an EMBL/GenBank/DDBJ whole genome shotgun (WGS) entry which is preliminary data.</text>
</comment>
<sequence>ETVRELFKDIFVNVKLRCQHEIEKPYYSAKCFTAVCFNCSIADIEISSSKDIYLYCSKCETGLGFK</sequence>
<protein>
    <submittedName>
        <fullName evidence="1">Uncharacterized protein</fullName>
    </submittedName>
</protein>
<dbReference type="VEuPathDB" id="FungiDB:FUN_001900"/>
<reference evidence="1 2" key="1">
    <citation type="submission" date="2016-04" db="EMBL/GenBank/DDBJ databases">
        <title>Genome analyses suggest a sexual origin of heterokaryosis in a supposedly ancient asexual fungus.</title>
        <authorList>
            <person name="Ropars J."/>
            <person name="Sedzielewska K."/>
            <person name="Noel J."/>
            <person name="Charron P."/>
            <person name="Farinelli L."/>
            <person name="Marton T."/>
            <person name="Kruger M."/>
            <person name="Pelin A."/>
            <person name="Brachmann A."/>
            <person name="Corradi N."/>
        </authorList>
    </citation>
    <scope>NUCLEOTIDE SEQUENCE [LARGE SCALE GENOMIC DNA]</scope>
    <source>
        <strain evidence="1 2">A5</strain>
    </source>
</reference>
<gene>
    <name evidence="1" type="ORF">RhiirA5_439678</name>
</gene>